<reference evidence="15" key="1">
    <citation type="journal article" date="2014" name="Nat. Commun.">
        <title>The rainbow trout genome provides novel insights into evolution after whole-genome duplication in vertebrates.</title>
        <authorList>
            <person name="Berthelot C."/>
            <person name="Brunet F."/>
            <person name="Chalopin D."/>
            <person name="Juanchich A."/>
            <person name="Bernard M."/>
            <person name="Noel B."/>
            <person name="Bento P."/>
            <person name="Da Silva C."/>
            <person name="Labadie K."/>
            <person name="Alberti A."/>
            <person name="Aury J.M."/>
            <person name="Louis A."/>
            <person name="Dehais P."/>
            <person name="Bardou P."/>
            <person name="Montfort J."/>
            <person name="Klopp C."/>
            <person name="Cabau C."/>
            <person name="Gaspin C."/>
            <person name="Thorgaard G.H."/>
            <person name="Boussaha M."/>
            <person name="Quillet E."/>
            <person name="Guyomard R."/>
            <person name="Galiana D."/>
            <person name="Bobe J."/>
            <person name="Volff J.N."/>
            <person name="Genet C."/>
            <person name="Wincker P."/>
            <person name="Jaillon O."/>
            <person name="Roest Crollius H."/>
            <person name="Guiguen Y."/>
        </authorList>
    </citation>
    <scope>NUCLEOTIDE SEQUENCE [LARGE SCALE GENOMIC DNA]</scope>
</reference>
<organism evidence="15 16">
    <name type="scientific">Oncorhynchus mykiss</name>
    <name type="common">Rainbow trout</name>
    <name type="synonym">Salmo gairdneri</name>
    <dbReference type="NCBI Taxonomy" id="8022"/>
    <lineage>
        <taxon>Eukaryota</taxon>
        <taxon>Metazoa</taxon>
        <taxon>Chordata</taxon>
        <taxon>Craniata</taxon>
        <taxon>Vertebrata</taxon>
        <taxon>Euteleostomi</taxon>
        <taxon>Actinopterygii</taxon>
        <taxon>Neopterygii</taxon>
        <taxon>Teleostei</taxon>
        <taxon>Protacanthopterygii</taxon>
        <taxon>Salmoniformes</taxon>
        <taxon>Salmonidae</taxon>
        <taxon>Salmoninae</taxon>
        <taxon>Oncorhynchus</taxon>
    </lineage>
</organism>
<feature type="compositionally biased region" description="Polar residues" evidence="12">
    <location>
        <begin position="948"/>
        <end position="961"/>
    </location>
</feature>
<dbReference type="GO" id="GO:0000978">
    <property type="term" value="F:RNA polymerase II cis-regulatory region sequence-specific DNA binding"/>
    <property type="evidence" value="ECO:0007669"/>
    <property type="project" value="TreeGrafter"/>
</dbReference>
<dbReference type="Pfam" id="PF24056">
    <property type="entry name" value="zf-C2H2_ZFHX3"/>
    <property type="match status" value="1"/>
</dbReference>
<evidence type="ECO:0000256" key="9">
    <source>
        <dbReference type="PROSITE-ProRule" id="PRU00042"/>
    </source>
</evidence>
<evidence type="ECO:0000256" key="3">
    <source>
        <dbReference type="ARBA" id="ARBA00022737"/>
    </source>
</evidence>
<feature type="compositionally biased region" description="Pro residues" evidence="12">
    <location>
        <begin position="652"/>
        <end position="662"/>
    </location>
</feature>
<dbReference type="STRING" id="8022.A0A060YHP9"/>
<feature type="region of interest" description="Disordered" evidence="12">
    <location>
        <begin position="874"/>
        <end position="900"/>
    </location>
</feature>
<evidence type="ECO:0000313" key="15">
    <source>
        <dbReference type="EMBL" id="CDQ88974.1"/>
    </source>
</evidence>
<feature type="compositionally biased region" description="Pro residues" evidence="12">
    <location>
        <begin position="1395"/>
        <end position="1405"/>
    </location>
</feature>
<dbReference type="Gene3D" id="3.30.160.60">
    <property type="entry name" value="Classic Zinc Finger"/>
    <property type="match status" value="3"/>
</dbReference>
<feature type="compositionally biased region" description="Polar residues" evidence="12">
    <location>
        <begin position="1408"/>
        <end position="1428"/>
    </location>
</feature>
<keyword evidence="8 10" id="KW-0539">Nucleus</keyword>
<dbReference type="GO" id="GO:0008270">
    <property type="term" value="F:zinc ion binding"/>
    <property type="evidence" value="ECO:0007669"/>
    <property type="project" value="UniProtKB-KW"/>
</dbReference>
<dbReference type="SMART" id="SM00389">
    <property type="entry name" value="HOX"/>
    <property type="match status" value="2"/>
</dbReference>
<keyword evidence="2" id="KW-0479">Metal-binding</keyword>
<feature type="compositionally biased region" description="Polar residues" evidence="12">
    <location>
        <begin position="1113"/>
        <end position="1134"/>
    </location>
</feature>
<evidence type="ECO:0000256" key="7">
    <source>
        <dbReference type="ARBA" id="ARBA00023155"/>
    </source>
</evidence>
<dbReference type="InterPro" id="IPR001356">
    <property type="entry name" value="HD"/>
</dbReference>
<keyword evidence="4 9" id="KW-0863">Zinc-finger</keyword>
<feature type="domain" description="Homeobox" evidence="13">
    <location>
        <begin position="1509"/>
        <end position="1569"/>
    </location>
</feature>
<feature type="region of interest" description="Disordered" evidence="12">
    <location>
        <begin position="1356"/>
        <end position="1434"/>
    </location>
</feature>
<feature type="compositionally biased region" description="Basic and acidic residues" evidence="12">
    <location>
        <begin position="628"/>
        <end position="643"/>
    </location>
</feature>
<sequence>MALMHSRNSCKTLKCPKCNWHYKSQQTLQVHLREKHPESGGSCVCGGLGENCVCGGSRGVCLYCSTGKAHPRLSRGESYVCGYKPYRCGVCDYSTSSKGNLSIHMQSDKHLSNVQTAGQTQHAHSTHTHSTHSAGSTVRDTGGGQVYGHTHPEVTQPPENTPPYPSNPSSQGKRWQCEVCDYETSIARNLRIHTTSEKHTQNPVAPDSTLTPSPSPPPSSSPSSSPSPSPPPPLSLSSPSPLYRGVFRCLVCFSFSSDSLDLESLGSHLSAPRSLPQSEWRCLVAGGCYCRLCGYSTPLTANFTLHCQTDRHRARYQLAAHLWERGEKGEAVDWEEVGKLVATGNLVQLKCNVCDFQTTSLEKLRIHSANSQHQASLRVYMFLEQYDSAVAGGSWSFHCVLCNYSSRSKLHLLRHTHSTGHHKREELHRLQLVKRKSLNKGEELAAIFSIRKCTSPEIGNTFRSSFPIPFSLKCALVEFKNESSEEGERRDSLSPAKRSFSWLEETQSPLSPKCPRTDKHTTDQHNTAKCPLCQDTLVHTHLRRHLTLTHSVAQDCVEKLMSTVSVCVGIKPDLHSLTASPAYVYVSLLSLPCQVCVSSFCVCESLRNESQSNDSHINEEEVIPAKDLPTRPCEDQHLAEDNTSHLPESPSSSPPLPTPPSPSLSHLPSSALPPSPPSDAPPSSDRHCYRFRCGRCSLAFRTQEKLKLHWQYHAMRAATECHLCPRRCRSQEALQRHLLNTHLQDLHLQGTHPDQIGAHIQRPTSLEGEEEEGESMSEEDEEEGNEGEEDEKDDPDEEERPSPGVSNSDKGSGQQEEEAGSEPSPLIKGSNPTLERFLDPARPYKCSVCCESFTQRTILLVHYNSVSHLHRAKARRALHDSSPSHADTPQGLEPSPYRCSLAPDPRPYRCRMCGVAYSQSSTLDIHLRSVLHQTRARAARTQLPLNPHTHQTPASASTQAPHTPVPSLVQTQTPASSPSPGGGEASTRGNPPAATRPAPAPPSPCSSLSEAQLTQAQIQQHTALLQPQLFKPPKAAPPFSSRDSPTREPLPSPPLIPRQPILSTAAAAPVLLPFWRVASQPQHNPYEPDHLSCLPSDHLSCLPSDHLSCLPQTTSAVSPQTTSAVSPQTTSDQHPQIERLEPPSPQPETNGIQFPAHTPKCETQAETAGSDSHLHQTEKEFNPSSPPEGDGEKNGEMQESEKKERAEKALRVLLERYGWELALQSTQSRQRQQNREMEGCLEEEKQCGECGKLFSDSLILKSHQEFVHRQMIPPVVLEMFSRQYRLQYDRLYPLRPFTPGDTETTVVAPLTPASAPALAPLPPAPASDSTLDQAQSLAVSQTSVPALTPAATLTTIDTDPAVPSPPAPASVSVTLSPDQAPVNSLFPVHARASPTPSPPPPPRQPQPLSEQDSTTTTNTPCPDPSQTIIHKPKLSIPPLPLPQLPLPRLPLSNLSSLPFPIDPSLLPLGLMQPIALQSMLQYQSLPMSDVMAGDGEEGGEREGEGDEQRRDRRQRTTISAEQLEVLYQRYSLNSNPTRSALEGITRDTGLKKRVVQVWFQNTRAQEEEEEGLSVKIFPSSDQAHEGNHSNLLSLGYKYGMASFNVQDCDQNSSPSLSESVDRHGPRQQQQQRQRTQMTPQQVAKLRACYREHPTPSPLQCEGLGRQLGLPRRVVQVWFQNGRAKEKRARSLRVDPTTG</sequence>
<feature type="region of interest" description="Disordered" evidence="12">
    <location>
        <begin position="1608"/>
        <end position="1640"/>
    </location>
</feature>
<feature type="domain" description="C2H2-type" evidence="14">
    <location>
        <begin position="691"/>
        <end position="718"/>
    </location>
</feature>
<feature type="region of interest" description="Disordered" evidence="12">
    <location>
        <begin position="1113"/>
        <end position="1205"/>
    </location>
</feature>
<feature type="compositionally biased region" description="Basic and acidic residues" evidence="12">
    <location>
        <begin position="1190"/>
        <end position="1205"/>
    </location>
</feature>
<dbReference type="Proteomes" id="UP000193380">
    <property type="component" value="Unassembled WGS sequence"/>
</dbReference>
<feature type="region of interest" description="Disordered" evidence="12">
    <location>
        <begin position="1318"/>
        <end position="1337"/>
    </location>
</feature>
<dbReference type="SUPFAM" id="SSF46689">
    <property type="entry name" value="Homeodomain-like"/>
    <property type="match status" value="2"/>
</dbReference>
<dbReference type="SMART" id="SM00355">
    <property type="entry name" value="ZnF_C2H2"/>
    <property type="match status" value="12"/>
</dbReference>
<dbReference type="InterPro" id="IPR036236">
    <property type="entry name" value="Znf_C2H2_sf"/>
</dbReference>
<feature type="compositionally biased region" description="Pro residues" evidence="12">
    <location>
        <begin position="213"/>
        <end position="234"/>
    </location>
</feature>
<gene>
    <name evidence="15" type="ORF">GSONMT00004978001</name>
</gene>
<keyword evidence="7 10" id="KW-0371">Homeobox</keyword>
<feature type="domain" description="C2H2-type" evidence="14">
    <location>
        <begin position="844"/>
        <end position="873"/>
    </location>
</feature>
<accession>A0A060YHP9</accession>
<feature type="region of interest" description="Disordered" evidence="12">
    <location>
        <begin position="754"/>
        <end position="834"/>
    </location>
</feature>
<feature type="domain" description="C2H2-type" evidence="14">
    <location>
        <begin position="1245"/>
        <end position="1273"/>
    </location>
</feature>
<evidence type="ECO:0000256" key="6">
    <source>
        <dbReference type="ARBA" id="ARBA00023125"/>
    </source>
</evidence>
<dbReference type="Gene3D" id="1.10.10.60">
    <property type="entry name" value="Homeodomain-like"/>
    <property type="match status" value="2"/>
</dbReference>
<feature type="compositionally biased region" description="Basic and acidic residues" evidence="12">
    <location>
        <begin position="1172"/>
        <end position="1181"/>
    </location>
</feature>
<feature type="DNA-binding region" description="Homeobox" evidence="10">
    <location>
        <begin position="1511"/>
        <end position="1570"/>
    </location>
</feature>
<dbReference type="InterPro" id="IPR013087">
    <property type="entry name" value="Znf_C2H2_type"/>
</dbReference>
<feature type="compositionally biased region" description="Polar residues" evidence="12">
    <location>
        <begin position="1328"/>
        <end position="1337"/>
    </location>
</feature>
<evidence type="ECO:0000256" key="5">
    <source>
        <dbReference type="ARBA" id="ARBA00022833"/>
    </source>
</evidence>
<dbReference type="GO" id="GO:0000981">
    <property type="term" value="F:DNA-binding transcription factor activity, RNA polymerase II-specific"/>
    <property type="evidence" value="ECO:0007669"/>
    <property type="project" value="TreeGrafter"/>
</dbReference>
<comment type="subcellular location">
    <subcellularLocation>
        <location evidence="1 10 11">Nucleus</location>
    </subcellularLocation>
</comment>
<feature type="compositionally biased region" description="Polar residues" evidence="12">
    <location>
        <begin position="1608"/>
        <end position="1618"/>
    </location>
</feature>
<dbReference type="Pfam" id="PF00046">
    <property type="entry name" value="Homeodomain"/>
    <property type="match status" value="2"/>
</dbReference>
<dbReference type="PROSITE" id="PS50071">
    <property type="entry name" value="HOMEOBOX_2"/>
    <property type="match status" value="2"/>
</dbReference>
<dbReference type="PROSITE" id="PS00028">
    <property type="entry name" value="ZINC_FINGER_C2H2_1"/>
    <property type="match status" value="6"/>
</dbReference>
<feature type="region of interest" description="Disordered" evidence="12">
    <location>
        <begin position="1489"/>
        <end position="1517"/>
    </location>
</feature>
<dbReference type="GO" id="GO:0005634">
    <property type="term" value="C:nucleus"/>
    <property type="evidence" value="ECO:0007669"/>
    <property type="project" value="UniProtKB-SubCell"/>
</dbReference>
<feature type="region of interest" description="Disordered" evidence="12">
    <location>
        <begin position="194"/>
        <end position="237"/>
    </location>
</feature>
<evidence type="ECO:0000259" key="13">
    <source>
        <dbReference type="PROSITE" id="PS50071"/>
    </source>
</evidence>
<dbReference type="PaxDb" id="8022-A0A060YHP9"/>
<dbReference type="Pfam" id="PF00096">
    <property type="entry name" value="zf-C2H2"/>
    <property type="match status" value="2"/>
</dbReference>
<feature type="domain" description="C2H2-type" evidence="14">
    <location>
        <begin position="908"/>
        <end position="937"/>
    </location>
</feature>
<feature type="region of interest" description="Disordered" evidence="12">
    <location>
        <begin position="943"/>
        <end position="1015"/>
    </location>
</feature>
<dbReference type="PANTHER" id="PTHR45891:SF1">
    <property type="entry name" value="ZINC FINGER HOMEOBOX PROTEIN 2"/>
    <property type="match status" value="1"/>
</dbReference>
<dbReference type="InterPro" id="IPR051968">
    <property type="entry name" value="ZnFinger_Homeobox_TR"/>
</dbReference>
<feature type="DNA-binding region" description="Homeobox" evidence="10">
    <location>
        <begin position="1630"/>
        <end position="1689"/>
    </location>
</feature>
<dbReference type="EMBL" id="FR909097">
    <property type="protein sequence ID" value="CDQ88974.1"/>
    <property type="molecule type" value="Genomic_DNA"/>
</dbReference>
<evidence type="ECO:0000256" key="8">
    <source>
        <dbReference type="ARBA" id="ARBA00023242"/>
    </source>
</evidence>
<feature type="compositionally biased region" description="Low complexity" evidence="12">
    <location>
        <begin position="1626"/>
        <end position="1640"/>
    </location>
</feature>
<feature type="region of interest" description="Disordered" evidence="12">
    <location>
        <begin position="502"/>
        <end position="525"/>
    </location>
</feature>
<evidence type="ECO:0000256" key="4">
    <source>
        <dbReference type="ARBA" id="ARBA00022771"/>
    </source>
</evidence>
<evidence type="ECO:0000256" key="11">
    <source>
        <dbReference type="RuleBase" id="RU000682"/>
    </source>
</evidence>
<feature type="compositionally biased region" description="Basic and acidic residues" evidence="12">
    <location>
        <begin position="1498"/>
        <end position="1510"/>
    </location>
</feature>
<keyword evidence="3" id="KW-0677">Repeat</keyword>
<feature type="compositionally biased region" description="Acidic residues" evidence="12">
    <location>
        <begin position="767"/>
        <end position="799"/>
    </location>
</feature>
<feature type="region of interest" description="Disordered" evidence="12">
    <location>
        <begin position="111"/>
        <end position="173"/>
    </location>
</feature>
<evidence type="ECO:0000259" key="14">
    <source>
        <dbReference type="PROSITE" id="PS50157"/>
    </source>
</evidence>
<keyword evidence="5" id="KW-0862">Zinc</keyword>
<evidence type="ECO:0000256" key="10">
    <source>
        <dbReference type="PROSITE-ProRule" id="PRU00108"/>
    </source>
</evidence>
<dbReference type="CDD" id="cd00086">
    <property type="entry name" value="homeodomain"/>
    <property type="match status" value="2"/>
</dbReference>
<dbReference type="PANTHER" id="PTHR45891">
    <property type="entry name" value="ZINC FINGER HOMEOBOX PROTEIN"/>
    <property type="match status" value="1"/>
</dbReference>
<dbReference type="PROSITE" id="PS50157">
    <property type="entry name" value="ZINC_FINGER_C2H2_2"/>
    <property type="match status" value="4"/>
</dbReference>
<dbReference type="InterPro" id="IPR009057">
    <property type="entry name" value="Homeodomain-like_sf"/>
</dbReference>
<evidence type="ECO:0000256" key="2">
    <source>
        <dbReference type="ARBA" id="ARBA00022723"/>
    </source>
</evidence>
<evidence type="ECO:0000256" key="12">
    <source>
        <dbReference type="SAM" id="MobiDB-lite"/>
    </source>
</evidence>
<reference evidence="15" key="2">
    <citation type="submission" date="2014-03" db="EMBL/GenBank/DDBJ databases">
        <authorList>
            <person name="Genoscope - CEA"/>
        </authorList>
    </citation>
    <scope>NUCLEOTIDE SEQUENCE</scope>
</reference>
<feature type="region of interest" description="Disordered" evidence="12">
    <location>
        <begin position="613"/>
        <end position="684"/>
    </location>
</feature>
<feature type="compositionally biased region" description="Pro residues" evidence="12">
    <location>
        <begin position="671"/>
        <end position="680"/>
    </location>
</feature>
<dbReference type="SUPFAM" id="SSF57667">
    <property type="entry name" value="beta-beta-alpha zinc fingers"/>
    <property type="match status" value="3"/>
</dbReference>
<evidence type="ECO:0000313" key="16">
    <source>
        <dbReference type="Proteomes" id="UP000193380"/>
    </source>
</evidence>
<feature type="compositionally biased region" description="Pro residues" evidence="12">
    <location>
        <begin position="1048"/>
        <end position="1057"/>
    </location>
</feature>
<name>A0A060YHP9_ONCMY</name>
<proteinExistence type="predicted"/>
<protein>
    <submittedName>
        <fullName evidence="15">Uncharacterized protein</fullName>
    </submittedName>
</protein>
<dbReference type="FunFam" id="3.30.160.60:FF:000081">
    <property type="entry name" value="Zinc finger homeobox protein 4"/>
    <property type="match status" value="1"/>
</dbReference>
<keyword evidence="6 10" id="KW-0238">DNA-binding</keyword>
<evidence type="ECO:0000256" key="1">
    <source>
        <dbReference type="ARBA" id="ARBA00004123"/>
    </source>
</evidence>
<feature type="region of interest" description="Disordered" evidence="12">
    <location>
        <begin position="1027"/>
        <end position="1059"/>
    </location>
</feature>
<feature type="domain" description="Homeobox" evidence="13">
    <location>
        <begin position="1628"/>
        <end position="1688"/>
    </location>
</feature>